<evidence type="ECO:0000259" key="7">
    <source>
        <dbReference type="Pfam" id="PF05198"/>
    </source>
</evidence>
<comment type="subunit">
    <text evidence="4">Monomer.</text>
</comment>
<dbReference type="InterPro" id="IPR019815">
    <property type="entry name" value="Translation_initiation_fac_3_C"/>
</dbReference>
<name>A0A1G1WF84_9BACT</name>
<dbReference type="NCBIfam" id="TIGR00168">
    <property type="entry name" value="infC"/>
    <property type="match status" value="1"/>
</dbReference>
<dbReference type="SUPFAM" id="SSF55200">
    <property type="entry name" value="Translation initiation factor IF3, C-terminal domain"/>
    <property type="match status" value="1"/>
</dbReference>
<evidence type="ECO:0000259" key="6">
    <source>
        <dbReference type="Pfam" id="PF00707"/>
    </source>
</evidence>
<organism evidence="8 9">
    <name type="scientific">Candidatus Woykebacteria bacterium RBG_16_43_9</name>
    <dbReference type="NCBI Taxonomy" id="1802596"/>
    <lineage>
        <taxon>Bacteria</taxon>
        <taxon>Candidatus Woykeibacteriota</taxon>
    </lineage>
</organism>
<dbReference type="Gene3D" id="3.30.110.10">
    <property type="entry name" value="Translation initiation factor 3 (IF-3), C-terminal domain"/>
    <property type="match status" value="1"/>
</dbReference>
<dbReference type="GO" id="GO:0043022">
    <property type="term" value="F:ribosome binding"/>
    <property type="evidence" value="ECO:0007669"/>
    <property type="project" value="TreeGrafter"/>
</dbReference>
<dbReference type="PANTHER" id="PTHR10938:SF0">
    <property type="entry name" value="TRANSLATION INITIATION FACTOR IF-3, MITOCHONDRIAL"/>
    <property type="match status" value="1"/>
</dbReference>
<evidence type="ECO:0000256" key="3">
    <source>
        <dbReference type="ARBA" id="ARBA00022917"/>
    </source>
</evidence>
<dbReference type="AlphaFoldDB" id="A0A1G1WF84"/>
<evidence type="ECO:0000256" key="1">
    <source>
        <dbReference type="ARBA" id="ARBA00005439"/>
    </source>
</evidence>
<dbReference type="PANTHER" id="PTHR10938">
    <property type="entry name" value="TRANSLATION INITIATION FACTOR IF-3"/>
    <property type="match status" value="1"/>
</dbReference>
<keyword evidence="4" id="KW-0963">Cytoplasm</keyword>
<feature type="domain" description="Translation initiation factor 3 C-terminal" evidence="6">
    <location>
        <begin position="73"/>
        <end position="157"/>
    </location>
</feature>
<dbReference type="Gene3D" id="3.10.20.80">
    <property type="entry name" value="Translation initiation factor 3 (IF-3), N-terminal domain"/>
    <property type="match status" value="1"/>
</dbReference>
<dbReference type="InterPro" id="IPR001288">
    <property type="entry name" value="Translation_initiation_fac_3"/>
</dbReference>
<dbReference type="InterPro" id="IPR019814">
    <property type="entry name" value="Translation_initiation_fac_3_N"/>
</dbReference>
<comment type="caution">
    <text evidence="8">The sequence shown here is derived from an EMBL/GenBank/DDBJ whole genome shotgun (WGS) entry which is preliminary data.</text>
</comment>
<dbReference type="GO" id="GO:0005737">
    <property type="term" value="C:cytoplasm"/>
    <property type="evidence" value="ECO:0007669"/>
    <property type="project" value="UniProtKB-SubCell"/>
</dbReference>
<gene>
    <name evidence="4" type="primary">infC</name>
    <name evidence="8" type="ORF">A2Z11_01165</name>
</gene>
<dbReference type="Proteomes" id="UP000176389">
    <property type="component" value="Unassembled WGS sequence"/>
</dbReference>
<comment type="subcellular location">
    <subcellularLocation>
        <location evidence="4">Cytoplasm</location>
    </subcellularLocation>
</comment>
<evidence type="ECO:0000313" key="9">
    <source>
        <dbReference type="Proteomes" id="UP000176389"/>
    </source>
</evidence>
<keyword evidence="2 4" id="KW-0396">Initiation factor</keyword>
<dbReference type="InterPro" id="IPR036788">
    <property type="entry name" value="T_IF-3_C_sf"/>
</dbReference>
<evidence type="ECO:0000256" key="4">
    <source>
        <dbReference type="HAMAP-Rule" id="MF_00080"/>
    </source>
</evidence>
<evidence type="ECO:0000256" key="5">
    <source>
        <dbReference type="NCBIfam" id="TIGR00168"/>
    </source>
</evidence>
<protein>
    <recommendedName>
        <fullName evidence="4 5">Translation initiation factor IF-3</fullName>
    </recommendedName>
</protein>
<proteinExistence type="inferred from homology"/>
<comment type="similarity">
    <text evidence="1 4">Belongs to the IF-3 family.</text>
</comment>
<dbReference type="GO" id="GO:0003743">
    <property type="term" value="F:translation initiation factor activity"/>
    <property type="evidence" value="ECO:0007669"/>
    <property type="project" value="UniProtKB-UniRule"/>
</dbReference>
<dbReference type="InterPro" id="IPR036787">
    <property type="entry name" value="T_IF-3_N_sf"/>
</dbReference>
<feature type="domain" description="Translation initiation factor 3 N-terminal" evidence="7">
    <location>
        <begin position="2"/>
        <end position="66"/>
    </location>
</feature>
<dbReference type="EMBL" id="MHCS01000025">
    <property type="protein sequence ID" value="OGY26314.1"/>
    <property type="molecule type" value="Genomic_DNA"/>
</dbReference>
<sequence length="171" mass="19352">MSARTVRLIDQSGKQIGIVGIEEAIKKARSADLDLVEISPKADPPVVRIIDFKKFKYEEARKERSARKKTKKVETKEIWLGPLISEHDLEIRLSHAKAFLTNGDRVKLTVKFGGREIAHPEFGYKILDKSVEKLSDIAQKDSEARFIGRKLSLSLNPAKVKKNETKDNKNS</sequence>
<reference evidence="8 9" key="1">
    <citation type="journal article" date="2016" name="Nat. Commun.">
        <title>Thousands of microbial genomes shed light on interconnected biogeochemical processes in an aquifer system.</title>
        <authorList>
            <person name="Anantharaman K."/>
            <person name="Brown C.T."/>
            <person name="Hug L.A."/>
            <person name="Sharon I."/>
            <person name="Castelle C.J."/>
            <person name="Probst A.J."/>
            <person name="Thomas B.C."/>
            <person name="Singh A."/>
            <person name="Wilkins M.J."/>
            <person name="Karaoz U."/>
            <person name="Brodie E.L."/>
            <person name="Williams K.H."/>
            <person name="Hubbard S.S."/>
            <person name="Banfield J.F."/>
        </authorList>
    </citation>
    <scope>NUCLEOTIDE SEQUENCE [LARGE SCALE GENOMIC DNA]</scope>
</reference>
<dbReference type="Pfam" id="PF00707">
    <property type="entry name" value="IF3_C"/>
    <property type="match status" value="1"/>
</dbReference>
<comment type="function">
    <text evidence="4">IF-3 binds to the 30S ribosomal subunit and shifts the equilibrium between 70S ribosomes and their 50S and 30S subunits in favor of the free subunits, thus enhancing the availability of 30S subunits on which protein synthesis initiation begins.</text>
</comment>
<dbReference type="STRING" id="1802596.A2Z11_01165"/>
<dbReference type="HAMAP" id="MF_00080">
    <property type="entry name" value="IF_3"/>
    <property type="match status" value="1"/>
</dbReference>
<dbReference type="GO" id="GO:0032790">
    <property type="term" value="P:ribosome disassembly"/>
    <property type="evidence" value="ECO:0007669"/>
    <property type="project" value="TreeGrafter"/>
</dbReference>
<dbReference type="Pfam" id="PF05198">
    <property type="entry name" value="IF3_N"/>
    <property type="match status" value="1"/>
</dbReference>
<evidence type="ECO:0000313" key="8">
    <source>
        <dbReference type="EMBL" id="OGY26314.1"/>
    </source>
</evidence>
<evidence type="ECO:0000256" key="2">
    <source>
        <dbReference type="ARBA" id="ARBA00022540"/>
    </source>
</evidence>
<accession>A0A1G1WF84</accession>
<dbReference type="SUPFAM" id="SSF54364">
    <property type="entry name" value="Translation initiation factor IF3, N-terminal domain"/>
    <property type="match status" value="1"/>
</dbReference>
<keyword evidence="3 4" id="KW-0648">Protein biosynthesis</keyword>